<keyword evidence="1 2" id="KW-0479">Metal-binding</keyword>
<name>A0A482X6X8_LAOST</name>
<feature type="domain" description="Peptidase M12A" evidence="3">
    <location>
        <begin position="59"/>
        <end position="263"/>
    </location>
</feature>
<dbReference type="PANTHER" id="PTHR10127:SF886">
    <property type="entry name" value="ASTACIN-LIKE METALLOENDOPEPTIDASE"/>
    <property type="match status" value="1"/>
</dbReference>
<dbReference type="GO" id="GO:0004222">
    <property type="term" value="F:metalloendopeptidase activity"/>
    <property type="evidence" value="ECO:0007669"/>
    <property type="project" value="UniProtKB-UniRule"/>
</dbReference>
<dbReference type="CDD" id="cd04280">
    <property type="entry name" value="ZnMc_astacin_like"/>
    <property type="match status" value="1"/>
</dbReference>
<proteinExistence type="predicted"/>
<dbReference type="PRINTS" id="PR00480">
    <property type="entry name" value="ASTACIN"/>
</dbReference>
<dbReference type="InterPro" id="IPR006026">
    <property type="entry name" value="Peptidase_Metallo"/>
</dbReference>
<dbReference type="GO" id="GO:0008270">
    <property type="term" value="F:zinc ion binding"/>
    <property type="evidence" value="ECO:0007669"/>
    <property type="project" value="UniProtKB-UniRule"/>
</dbReference>
<evidence type="ECO:0000313" key="5">
    <source>
        <dbReference type="Proteomes" id="UP000291343"/>
    </source>
</evidence>
<dbReference type="Proteomes" id="UP000291343">
    <property type="component" value="Unassembled WGS sequence"/>
</dbReference>
<dbReference type="GO" id="GO:0006508">
    <property type="term" value="P:proteolysis"/>
    <property type="evidence" value="ECO:0007669"/>
    <property type="project" value="UniProtKB-KW"/>
</dbReference>
<dbReference type="EMBL" id="QKKF02016774">
    <property type="protein sequence ID" value="RZF41534.1"/>
    <property type="molecule type" value="Genomic_DNA"/>
</dbReference>
<dbReference type="SUPFAM" id="SSF55486">
    <property type="entry name" value="Metalloproteases ('zincins'), catalytic domain"/>
    <property type="match status" value="1"/>
</dbReference>
<dbReference type="InterPro" id="IPR001506">
    <property type="entry name" value="Peptidase_M12A"/>
</dbReference>
<dbReference type="SMR" id="A0A482X6X8"/>
<dbReference type="PANTHER" id="PTHR10127">
    <property type="entry name" value="DISCOIDIN, CUB, EGF, LAMININ , AND ZINC METALLOPROTEASE DOMAIN CONTAINING"/>
    <property type="match status" value="1"/>
</dbReference>
<dbReference type="InterPro" id="IPR024079">
    <property type="entry name" value="MetalloPept_cat_dom_sf"/>
</dbReference>
<feature type="active site" evidence="1">
    <location>
        <position position="159"/>
    </location>
</feature>
<protein>
    <recommendedName>
        <fullName evidence="2">Metalloendopeptidase</fullName>
        <ecNumber evidence="2">3.4.24.-</ecNumber>
    </recommendedName>
</protein>
<feature type="binding site" evidence="1">
    <location>
        <position position="162"/>
    </location>
    <ligand>
        <name>Zn(2+)</name>
        <dbReference type="ChEBI" id="CHEBI:29105"/>
        <note>catalytic</note>
    </ligand>
</feature>
<feature type="binding site" evidence="1">
    <location>
        <position position="158"/>
    </location>
    <ligand>
        <name>Zn(2+)</name>
        <dbReference type="ChEBI" id="CHEBI:29105"/>
        <note>catalytic</note>
    </ligand>
</feature>
<evidence type="ECO:0000259" key="3">
    <source>
        <dbReference type="PROSITE" id="PS51864"/>
    </source>
</evidence>
<feature type="binding site" evidence="1">
    <location>
        <position position="168"/>
    </location>
    <ligand>
        <name>Zn(2+)</name>
        <dbReference type="ChEBI" id="CHEBI:29105"/>
        <note>catalytic</note>
    </ligand>
</feature>
<keyword evidence="1 2" id="KW-0378">Hydrolase</keyword>
<dbReference type="EC" id="3.4.24.-" evidence="2"/>
<dbReference type="STRING" id="195883.A0A482X6X8"/>
<dbReference type="Gene3D" id="3.40.390.10">
    <property type="entry name" value="Collagenase (Catalytic Domain)"/>
    <property type="match status" value="1"/>
</dbReference>
<dbReference type="AlphaFoldDB" id="A0A482X6X8"/>
<comment type="caution">
    <text evidence="4">The sequence shown here is derived from an EMBL/GenBank/DDBJ whole genome shotgun (WGS) entry which is preliminary data.</text>
</comment>
<comment type="cofactor">
    <cofactor evidence="1 2">
        <name>Zn(2+)</name>
        <dbReference type="ChEBI" id="CHEBI:29105"/>
    </cofactor>
    <text evidence="1 2">Binds 1 zinc ion per subunit.</text>
</comment>
<dbReference type="InParanoid" id="A0A482X6X8"/>
<sequence>MAFEVRKFNQFVVLIVTSVFVSTKLSVGFPHLVHHPDEQDGLFEGDIILMPDQISGLKNLVNNKAQLWPNKTLYYDYTDNEFSIEQKHQIESAIQDLRHNTCVQFVRKSATTPSGITYINFRNLGLGCASTVGYHPIGVGLDMFLGGLRCHTHGTIQHELLHSLGFWHEHTRPDRDKHVDIQWSNIIPGREFNFKKRDISDTQYEGMPYDYGSVMHYRAQAFSKDRISPTIVPFNKEASILMGQRIRFSNVDIAKLNRLYSCPTGIYYLGDNLVDQESVTGNLYFNFKKLNSTNPDELEQIVAKGIENLNELSDE</sequence>
<reference evidence="4 5" key="1">
    <citation type="journal article" date="2017" name="Gigascience">
        <title>Genome sequence of the small brown planthopper, Laodelphax striatellus.</title>
        <authorList>
            <person name="Zhu J."/>
            <person name="Jiang F."/>
            <person name="Wang X."/>
            <person name="Yang P."/>
            <person name="Bao Y."/>
            <person name="Zhao W."/>
            <person name="Wang W."/>
            <person name="Lu H."/>
            <person name="Wang Q."/>
            <person name="Cui N."/>
            <person name="Li J."/>
            <person name="Chen X."/>
            <person name="Luo L."/>
            <person name="Yu J."/>
            <person name="Kang L."/>
            <person name="Cui F."/>
        </authorList>
    </citation>
    <scope>NUCLEOTIDE SEQUENCE [LARGE SCALE GENOMIC DNA]</scope>
    <source>
        <strain evidence="4">Lst14</strain>
    </source>
</reference>
<evidence type="ECO:0000256" key="2">
    <source>
        <dbReference type="RuleBase" id="RU361183"/>
    </source>
</evidence>
<keyword evidence="5" id="KW-1185">Reference proteome</keyword>
<accession>A0A482X6X8</accession>
<gene>
    <name evidence="4" type="ORF">LSTR_LSTR000248</name>
</gene>
<evidence type="ECO:0000256" key="1">
    <source>
        <dbReference type="PROSITE-ProRule" id="PRU01211"/>
    </source>
</evidence>
<organism evidence="4 5">
    <name type="scientific">Laodelphax striatellus</name>
    <name type="common">Small brown planthopper</name>
    <name type="synonym">Delphax striatella</name>
    <dbReference type="NCBI Taxonomy" id="195883"/>
    <lineage>
        <taxon>Eukaryota</taxon>
        <taxon>Metazoa</taxon>
        <taxon>Ecdysozoa</taxon>
        <taxon>Arthropoda</taxon>
        <taxon>Hexapoda</taxon>
        <taxon>Insecta</taxon>
        <taxon>Pterygota</taxon>
        <taxon>Neoptera</taxon>
        <taxon>Paraneoptera</taxon>
        <taxon>Hemiptera</taxon>
        <taxon>Auchenorrhyncha</taxon>
        <taxon>Fulgoroidea</taxon>
        <taxon>Delphacidae</taxon>
        <taxon>Criomorphinae</taxon>
        <taxon>Laodelphax</taxon>
    </lineage>
</organism>
<keyword evidence="1 2" id="KW-0482">Metalloprotease</keyword>
<dbReference type="SMART" id="SM00235">
    <property type="entry name" value="ZnMc"/>
    <property type="match status" value="1"/>
</dbReference>
<dbReference type="InterPro" id="IPR034035">
    <property type="entry name" value="Astacin-like_dom"/>
</dbReference>
<keyword evidence="1 2" id="KW-0862">Zinc</keyword>
<comment type="caution">
    <text evidence="1">Lacks conserved residue(s) required for the propagation of feature annotation.</text>
</comment>
<dbReference type="OrthoDB" id="291007at2759"/>
<evidence type="ECO:0000313" key="4">
    <source>
        <dbReference type="EMBL" id="RZF41534.1"/>
    </source>
</evidence>
<dbReference type="PROSITE" id="PS51864">
    <property type="entry name" value="ASTACIN"/>
    <property type="match status" value="1"/>
</dbReference>
<feature type="disulfide bond" evidence="1">
    <location>
        <begin position="128"/>
        <end position="150"/>
    </location>
</feature>
<dbReference type="Pfam" id="PF01400">
    <property type="entry name" value="Astacin"/>
    <property type="match status" value="1"/>
</dbReference>
<keyword evidence="1" id="KW-1015">Disulfide bond</keyword>
<keyword evidence="1 2" id="KW-0645">Protease</keyword>